<dbReference type="AlphaFoldDB" id="A0A813SQI2"/>
<accession>A0A813SQI2</accession>
<evidence type="ECO:0000313" key="2">
    <source>
        <dbReference type="EMBL" id="CAF1290937.1"/>
    </source>
</evidence>
<reference evidence="1" key="1">
    <citation type="submission" date="2021-02" db="EMBL/GenBank/DDBJ databases">
        <authorList>
            <person name="Nowell W R."/>
        </authorList>
    </citation>
    <scope>NUCLEOTIDE SEQUENCE</scope>
</reference>
<dbReference type="Proteomes" id="UP000663828">
    <property type="component" value="Unassembled WGS sequence"/>
</dbReference>
<gene>
    <name evidence="2" type="ORF">EDS130_LOCUS30081</name>
    <name evidence="1" type="ORF">XAT740_LOCUS2913</name>
</gene>
<dbReference type="EMBL" id="CAJNOJ010000208">
    <property type="protein sequence ID" value="CAF1290937.1"/>
    <property type="molecule type" value="Genomic_DNA"/>
</dbReference>
<evidence type="ECO:0000313" key="1">
    <source>
        <dbReference type="EMBL" id="CAF0799705.1"/>
    </source>
</evidence>
<name>A0A813SQI2_ADIRI</name>
<comment type="caution">
    <text evidence="1">The sequence shown here is derived from an EMBL/GenBank/DDBJ whole genome shotgun (WGS) entry which is preliminary data.</text>
</comment>
<evidence type="ECO:0000313" key="3">
    <source>
        <dbReference type="Proteomes" id="UP000663828"/>
    </source>
</evidence>
<proteinExistence type="predicted"/>
<sequence>MVAGEFVGGNSLTQLINPGGVVFDSSMNIYGTDVGNQRNQKFLKFQGYVFYIAECYSASKYFAREVLYYENATINHHSQKE</sequence>
<protein>
    <submittedName>
        <fullName evidence="1">Uncharacterized protein</fullName>
    </submittedName>
</protein>
<organism evidence="1 3">
    <name type="scientific">Adineta ricciae</name>
    <name type="common">Rotifer</name>
    <dbReference type="NCBI Taxonomy" id="249248"/>
    <lineage>
        <taxon>Eukaryota</taxon>
        <taxon>Metazoa</taxon>
        <taxon>Spiralia</taxon>
        <taxon>Gnathifera</taxon>
        <taxon>Rotifera</taxon>
        <taxon>Eurotatoria</taxon>
        <taxon>Bdelloidea</taxon>
        <taxon>Adinetida</taxon>
        <taxon>Adinetidae</taxon>
        <taxon>Adineta</taxon>
    </lineage>
</organism>
<dbReference type="Proteomes" id="UP000663852">
    <property type="component" value="Unassembled WGS sequence"/>
</dbReference>
<dbReference type="EMBL" id="CAJNOR010000107">
    <property type="protein sequence ID" value="CAF0799705.1"/>
    <property type="molecule type" value="Genomic_DNA"/>
</dbReference>
<keyword evidence="3" id="KW-1185">Reference proteome</keyword>